<evidence type="ECO:0000313" key="2">
    <source>
        <dbReference type="EMBL" id="PIS20633.1"/>
    </source>
</evidence>
<dbReference type="GO" id="GO:0030170">
    <property type="term" value="F:pyridoxal phosphate binding"/>
    <property type="evidence" value="ECO:0007669"/>
    <property type="project" value="TreeGrafter"/>
</dbReference>
<dbReference type="AlphaFoldDB" id="A0A2H0X6T0"/>
<dbReference type="PIRSF" id="PIRSF000390">
    <property type="entry name" value="PLP_StrS"/>
    <property type="match status" value="1"/>
</dbReference>
<dbReference type="InterPro" id="IPR015424">
    <property type="entry name" value="PyrdxlP-dep_Trfase"/>
</dbReference>
<dbReference type="CDD" id="cd00616">
    <property type="entry name" value="AHBA_syn"/>
    <property type="match status" value="1"/>
</dbReference>
<dbReference type="Pfam" id="PF01041">
    <property type="entry name" value="DegT_DnrJ_EryC1"/>
    <property type="match status" value="1"/>
</dbReference>
<dbReference type="PANTHER" id="PTHR30244:SF34">
    <property type="entry name" value="DTDP-4-AMINO-4,6-DIDEOXYGALACTOSE TRANSAMINASE"/>
    <property type="match status" value="1"/>
</dbReference>
<gene>
    <name evidence="2" type="ORF">COT52_02695</name>
</gene>
<organism evidence="2 3">
    <name type="scientific">candidate division WWE3 bacterium CG08_land_8_20_14_0_20_43_13</name>
    <dbReference type="NCBI Taxonomy" id="1975087"/>
    <lineage>
        <taxon>Bacteria</taxon>
        <taxon>Katanobacteria</taxon>
    </lineage>
</organism>
<dbReference type="Proteomes" id="UP000231414">
    <property type="component" value="Unassembled WGS sequence"/>
</dbReference>
<dbReference type="InterPro" id="IPR015421">
    <property type="entry name" value="PyrdxlP-dep_Trfase_major"/>
</dbReference>
<dbReference type="InterPro" id="IPR015422">
    <property type="entry name" value="PyrdxlP-dep_Trfase_small"/>
</dbReference>
<sequence>MRVPFGTITIAPRSIELINESLRSQRLSSGALVQQFEEKFAQLVGVKEAVAVSTGTAADEIMTTVLHDLGARYGDEIIVPALTFVSSANAVLHAGFKPVFVDVDQSTFCVDPEKIEAVITPKTRAIMAVNLMGKMADYEKIYDIANQYHLYVLEDAAESHMAKYKGRLAGSLGLLGAFSTYIAHQISTGPQGGVITTNNPELAEICRSLRQHGRNCACHSCLLNKDPGAYCAKRFAPGYDIRFTYNRIGYSAKMGEFEAALGLGSLDNLDTVVEKRYQNLKYLMENWSQFSKYLWTLQESPYEVMGAHAFAIILNKDAPFTRDEFSTYLEQHGVETRVIFPTIPLTKAYRNIGYSNQAFPVSQYLSDYGIHIGCHQNLEREHLDYILTVVAEFIRCH</sequence>
<evidence type="ECO:0000256" key="1">
    <source>
        <dbReference type="RuleBase" id="RU004508"/>
    </source>
</evidence>
<dbReference type="EMBL" id="PEYW01000039">
    <property type="protein sequence ID" value="PIS20633.1"/>
    <property type="molecule type" value="Genomic_DNA"/>
</dbReference>
<keyword evidence="2" id="KW-0032">Aminotransferase</keyword>
<protein>
    <submittedName>
        <fullName evidence="2">DegT/DnrJ/EryC1/StrS family aminotransferase</fullName>
    </submittedName>
</protein>
<dbReference type="SUPFAM" id="SSF53383">
    <property type="entry name" value="PLP-dependent transferases"/>
    <property type="match status" value="1"/>
</dbReference>
<keyword evidence="1" id="KW-0663">Pyridoxal phosphate</keyword>
<dbReference type="InterPro" id="IPR000653">
    <property type="entry name" value="DegT/StrS_aminotransferase"/>
</dbReference>
<dbReference type="GO" id="GO:0008483">
    <property type="term" value="F:transaminase activity"/>
    <property type="evidence" value="ECO:0007669"/>
    <property type="project" value="UniProtKB-KW"/>
</dbReference>
<comment type="caution">
    <text evidence="2">The sequence shown here is derived from an EMBL/GenBank/DDBJ whole genome shotgun (WGS) entry which is preliminary data.</text>
</comment>
<name>A0A2H0X6T0_UNCKA</name>
<dbReference type="Gene3D" id="3.90.1150.10">
    <property type="entry name" value="Aspartate Aminotransferase, domain 1"/>
    <property type="match status" value="1"/>
</dbReference>
<accession>A0A2H0X6T0</accession>
<dbReference type="GO" id="GO:0000271">
    <property type="term" value="P:polysaccharide biosynthetic process"/>
    <property type="evidence" value="ECO:0007669"/>
    <property type="project" value="TreeGrafter"/>
</dbReference>
<dbReference type="PANTHER" id="PTHR30244">
    <property type="entry name" value="TRANSAMINASE"/>
    <property type="match status" value="1"/>
</dbReference>
<proteinExistence type="inferred from homology"/>
<dbReference type="Gene3D" id="3.40.640.10">
    <property type="entry name" value="Type I PLP-dependent aspartate aminotransferase-like (Major domain)"/>
    <property type="match status" value="1"/>
</dbReference>
<keyword evidence="2" id="KW-0808">Transferase</keyword>
<evidence type="ECO:0000313" key="3">
    <source>
        <dbReference type="Proteomes" id="UP000231414"/>
    </source>
</evidence>
<reference evidence="3" key="1">
    <citation type="submission" date="2017-09" db="EMBL/GenBank/DDBJ databases">
        <title>Depth-based differentiation of microbial function through sediment-hosted aquifers and enrichment of novel symbionts in the deep terrestrial subsurface.</title>
        <authorList>
            <person name="Probst A.J."/>
            <person name="Ladd B."/>
            <person name="Jarett J.K."/>
            <person name="Geller-Mcgrath D.E."/>
            <person name="Sieber C.M.K."/>
            <person name="Emerson J.B."/>
            <person name="Anantharaman K."/>
            <person name="Thomas B.C."/>
            <person name="Malmstrom R."/>
            <person name="Stieglmeier M."/>
            <person name="Klingl A."/>
            <person name="Woyke T."/>
            <person name="Ryan C.M."/>
            <person name="Banfield J.F."/>
        </authorList>
    </citation>
    <scope>NUCLEOTIDE SEQUENCE [LARGE SCALE GENOMIC DNA]</scope>
</reference>
<comment type="similarity">
    <text evidence="1">Belongs to the DegT/DnrJ/EryC1 family.</text>
</comment>